<dbReference type="RefSeq" id="WP_255062548.1">
    <property type="nucleotide sequence ID" value="NZ_JANDBD010000009.1"/>
</dbReference>
<sequence>MADGRHLYTCPLCEAMCGLEIEVANGRVASIRGNRDDEWSHGHLCPKGATLGAVHHDPDRIRAPMIKVDGQWREVGWNEAFRRCTEILAPVIEKHGIGAVTAYVGNPLAHSFSLARYSGVLLGMSGMPITYSPGTVDQWPKNLSSHLMYGGWWTFGVPDIQRTDLFVVMGANPAASQGSLLAAPDVMGIIDGIRKRGKVIVVDPVRTATAARADEWLPITPGTDAAFLMAVVHTLFDEGLVALGHVEPYLDGLDRMREVAAEWSPDRVEPATGIPAERIRDLARELAGTPRAVLYGRIGLCNQEFGSLASWLVDVVNILTAHFDTPGGLMFARPAAWSITVQPQPGLEDGLAQFGRFQTRVRGAKEVLGQVPVSCMVEEIATPGDGQLKALITVAGNPVLSTPAGHKLDEVLPMLDAMISVDLWLNETTRHADVILPGLSPLEQAHHDDLILNFAVNSIANYSPPVFAPEDPDRPEEWEILIRLTGLCTGVPAEDVDVAAIDDGFFDYMAFTQGLDGAEVRRRYDGCDLTGGPERVLDLTLRTGPFGDRYGENPGGLTLEKLKQHPNGINFGPMVPQLPDILGTADRKVRLAPQYLLDDLPRLAARLERAPDALVLVSRRHLRSNNSWLHNVAPLMKGRDRCTLVMHREDAANRGITDGATVTVTSSAGSLEVPVELTDAIKPGVVSMPHGWGHGKAGTRMSVANGSPGVNTNVLSPPDFLDEPSGNGALNGIPVTVTAAGA</sequence>
<evidence type="ECO:0000256" key="5">
    <source>
        <dbReference type="ARBA" id="ARBA00023002"/>
    </source>
</evidence>
<keyword evidence="10" id="KW-1185">Reference proteome</keyword>
<dbReference type="Proteomes" id="UP001651690">
    <property type="component" value="Unassembled WGS sequence"/>
</dbReference>
<dbReference type="Gene3D" id="3.40.50.740">
    <property type="match status" value="1"/>
</dbReference>
<reference evidence="9 10" key="1">
    <citation type="submission" date="2022-06" db="EMBL/GenBank/DDBJ databases">
        <title>Mycolicibacterium sp. CAU 1645 isolated from seawater.</title>
        <authorList>
            <person name="Kim W."/>
        </authorList>
    </citation>
    <scope>NUCLEOTIDE SEQUENCE [LARGE SCALE GENOMIC DNA]</scope>
    <source>
        <strain evidence="9 10">CAU 1645</strain>
    </source>
</reference>
<dbReference type="InterPro" id="IPR006963">
    <property type="entry name" value="Mopterin_OxRdtase_4Fe-4S_dom"/>
</dbReference>
<organism evidence="9 10">
    <name type="scientific">Mycolicibacterium arenosum</name>
    <dbReference type="NCBI Taxonomy" id="2952157"/>
    <lineage>
        <taxon>Bacteria</taxon>
        <taxon>Bacillati</taxon>
        <taxon>Actinomycetota</taxon>
        <taxon>Actinomycetes</taxon>
        <taxon>Mycobacteriales</taxon>
        <taxon>Mycobacteriaceae</taxon>
        <taxon>Mycolicibacterium</taxon>
    </lineage>
</organism>
<dbReference type="PANTHER" id="PTHR43742">
    <property type="entry name" value="TRIMETHYLAMINE-N-OXIDE REDUCTASE"/>
    <property type="match status" value="1"/>
</dbReference>
<evidence type="ECO:0000256" key="6">
    <source>
        <dbReference type="ARBA" id="ARBA00023004"/>
    </source>
</evidence>
<comment type="caution">
    <text evidence="9">The sequence shown here is derived from an EMBL/GenBank/DDBJ whole genome shotgun (WGS) entry which is preliminary data.</text>
</comment>
<keyword evidence="5" id="KW-0560">Oxidoreductase</keyword>
<dbReference type="PROSITE" id="PS00932">
    <property type="entry name" value="MOLYBDOPTERIN_PROK_3"/>
    <property type="match status" value="1"/>
</dbReference>
<dbReference type="InterPro" id="IPR006655">
    <property type="entry name" value="Mopterin_OxRdtase_prok_CS"/>
</dbReference>
<keyword evidence="3" id="KW-0500">Molybdenum</keyword>
<evidence type="ECO:0000256" key="3">
    <source>
        <dbReference type="ARBA" id="ARBA00022505"/>
    </source>
</evidence>
<dbReference type="PROSITE" id="PS51669">
    <property type="entry name" value="4FE4S_MOW_BIS_MGD"/>
    <property type="match status" value="1"/>
</dbReference>
<dbReference type="InterPro" id="IPR050612">
    <property type="entry name" value="Prok_Mopterin_Oxidored"/>
</dbReference>
<dbReference type="PANTHER" id="PTHR43742:SF6">
    <property type="entry name" value="OXIDOREDUCTASE YYAE-RELATED"/>
    <property type="match status" value="1"/>
</dbReference>
<dbReference type="SUPFAM" id="SSF50692">
    <property type="entry name" value="ADC-like"/>
    <property type="match status" value="1"/>
</dbReference>
<keyword evidence="6" id="KW-0408">Iron</keyword>
<proteinExistence type="inferred from homology"/>
<evidence type="ECO:0000256" key="2">
    <source>
        <dbReference type="ARBA" id="ARBA00010312"/>
    </source>
</evidence>
<protein>
    <submittedName>
        <fullName evidence="9">Molybdopterin-dependent oxidoreductase</fullName>
    </submittedName>
</protein>
<dbReference type="InterPro" id="IPR006656">
    <property type="entry name" value="Mopterin_OxRdtase"/>
</dbReference>
<feature type="domain" description="4Fe-4S Mo/W bis-MGD-type" evidence="8">
    <location>
        <begin position="3"/>
        <end position="59"/>
    </location>
</feature>
<comment type="similarity">
    <text evidence="2">Belongs to the prokaryotic molybdopterin-containing oxidoreductase family.</text>
</comment>
<dbReference type="EMBL" id="JANDBD010000009">
    <property type="protein sequence ID" value="MCP9274855.1"/>
    <property type="molecule type" value="Genomic_DNA"/>
</dbReference>
<evidence type="ECO:0000313" key="10">
    <source>
        <dbReference type="Proteomes" id="UP001651690"/>
    </source>
</evidence>
<dbReference type="InterPro" id="IPR009010">
    <property type="entry name" value="Asp_de-COase-like_dom_sf"/>
</dbReference>
<dbReference type="Gene3D" id="2.40.40.20">
    <property type="match status" value="1"/>
</dbReference>
<name>A0ABT1M6Q7_9MYCO</name>
<evidence type="ECO:0000256" key="1">
    <source>
        <dbReference type="ARBA" id="ARBA00001942"/>
    </source>
</evidence>
<gene>
    <name evidence="9" type="ORF">NM203_21920</name>
</gene>
<evidence type="ECO:0000313" key="9">
    <source>
        <dbReference type="EMBL" id="MCP9274855.1"/>
    </source>
</evidence>
<dbReference type="Pfam" id="PF00384">
    <property type="entry name" value="Molybdopterin"/>
    <property type="match status" value="1"/>
</dbReference>
<dbReference type="InterPro" id="IPR006657">
    <property type="entry name" value="MoPterin_dinucl-bd_dom"/>
</dbReference>
<comment type="cofactor">
    <cofactor evidence="1">
        <name>Mo-bis(molybdopterin guanine dinucleotide)</name>
        <dbReference type="ChEBI" id="CHEBI:60539"/>
    </cofactor>
</comment>
<dbReference type="Gene3D" id="2.20.25.90">
    <property type="entry name" value="ADC-like domains"/>
    <property type="match status" value="1"/>
</dbReference>
<dbReference type="SMART" id="SM00926">
    <property type="entry name" value="Molybdop_Fe4S4"/>
    <property type="match status" value="1"/>
</dbReference>
<evidence type="ECO:0000256" key="4">
    <source>
        <dbReference type="ARBA" id="ARBA00022723"/>
    </source>
</evidence>
<accession>A0ABT1M6Q7</accession>
<dbReference type="Pfam" id="PF04879">
    <property type="entry name" value="Molybdop_Fe4S4"/>
    <property type="match status" value="1"/>
</dbReference>
<keyword evidence="4" id="KW-0479">Metal-binding</keyword>
<evidence type="ECO:0000256" key="7">
    <source>
        <dbReference type="ARBA" id="ARBA00023014"/>
    </source>
</evidence>
<dbReference type="SUPFAM" id="SSF53706">
    <property type="entry name" value="Formate dehydrogenase/DMSO reductase, domains 1-3"/>
    <property type="match status" value="1"/>
</dbReference>
<keyword evidence="7" id="KW-0411">Iron-sulfur</keyword>
<evidence type="ECO:0000259" key="8">
    <source>
        <dbReference type="PROSITE" id="PS51669"/>
    </source>
</evidence>
<dbReference type="Gene3D" id="3.40.228.10">
    <property type="entry name" value="Dimethylsulfoxide Reductase, domain 2"/>
    <property type="match status" value="1"/>
</dbReference>
<dbReference type="Pfam" id="PF01568">
    <property type="entry name" value="Molydop_binding"/>
    <property type="match status" value="1"/>
</dbReference>